<dbReference type="Pfam" id="PF03413">
    <property type="entry name" value="PepSY"/>
    <property type="match status" value="1"/>
</dbReference>
<organism evidence="3 4">
    <name type="scientific">Georgenia wutianyii</name>
    <dbReference type="NCBI Taxonomy" id="2585135"/>
    <lineage>
        <taxon>Bacteria</taxon>
        <taxon>Bacillati</taxon>
        <taxon>Actinomycetota</taxon>
        <taxon>Actinomycetes</taxon>
        <taxon>Micrococcales</taxon>
        <taxon>Bogoriellaceae</taxon>
        <taxon>Georgenia</taxon>
    </lineage>
</organism>
<name>A0ABX5VIB0_9MICO</name>
<keyword evidence="4" id="KW-1185">Reference proteome</keyword>
<dbReference type="EMBL" id="CP040899">
    <property type="protein sequence ID" value="QDB78047.1"/>
    <property type="molecule type" value="Genomic_DNA"/>
</dbReference>
<dbReference type="RefSeq" id="WP_139947380.1">
    <property type="nucleotide sequence ID" value="NZ_CP040899.1"/>
</dbReference>
<evidence type="ECO:0000313" key="4">
    <source>
        <dbReference type="Proteomes" id="UP000313948"/>
    </source>
</evidence>
<accession>A0ABX5VIB0</accession>
<dbReference type="Proteomes" id="UP000313948">
    <property type="component" value="Chromosome"/>
</dbReference>
<protein>
    <submittedName>
        <fullName evidence="3">PepSY domain-containing protein</fullName>
    </submittedName>
</protein>
<proteinExistence type="predicted"/>
<evidence type="ECO:0000259" key="2">
    <source>
        <dbReference type="Pfam" id="PF03413"/>
    </source>
</evidence>
<evidence type="ECO:0000313" key="3">
    <source>
        <dbReference type="EMBL" id="QDB78047.1"/>
    </source>
</evidence>
<feature type="domain" description="PepSY" evidence="2">
    <location>
        <begin position="138"/>
        <end position="193"/>
    </location>
</feature>
<evidence type="ECO:0000256" key="1">
    <source>
        <dbReference type="SAM" id="MobiDB-lite"/>
    </source>
</evidence>
<feature type="compositionally biased region" description="Low complexity" evidence="1">
    <location>
        <begin position="23"/>
        <end position="37"/>
    </location>
</feature>
<reference evidence="3 4" key="1">
    <citation type="submission" date="2019-05" db="EMBL/GenBank/DDBJ databases">
        <title>Georgenia *** sp. nov., and Georgenia *** sp. nov., isolated from the intestinal contents of plateau pika (Ochotona curzoniae) in the Qinghai-Tibet plateau of China.</title>
        <authorList>
            <person name="Tian Z."/>
        </authorList>
    </citation>
    <scope>NUCLEOTIDE SEQUENCE [LARGE SCALE GENOMIC DNA]</scope>
    <source>
        <strain evidence="3 4">Z294</strain>
    </source>
</reference>
<gene>
    <name evidence="3" type="ORF">FE251_00570</name>
</gene>
<dbReference type="InterPro" id="IPR025711">
    <property type="entry name" value="PepSY"/>
</dbReference>
<dbReference type="PROSITE" id="PS51257">
    <property type="entry name" value="PROKAR_LIPOPROTEIN"/>
    <property type="match status" value="1"/>
</dbReference>
<feature type="region of interest" description="Disordered" evidence="1">
    <location>
        <begin position="22"/>
        <end position="64"/>
    </location>
</feature>
<dbReference type="Gene3D" id="3.10.450.40">
    <property type="match status" value="1"/>
</dbReference>
<sequence>MRHPGRVAAIAGLTAGLVVGCTSSEEPAEPSVSASEVVTDREPDNPEMTPGDDASPDPISGEDGAVRALSTAAEELDGQAFEIDRTDDAGEELWEVSVAVGDEKVEAYVSADGNALVREGEREPLDAEDRRRLQEATVTASEAATTAVRELGATVEDVDLSEERGVLVWEIELRTTDGATTEARVDAVSGELL</sequence>